<dbReference type="AlphaFoldDB" id="A0A1X7U464"/>
<proteinExistence type="predicted"/>
<sequence>MSTPKRLSGGNSAMEMKTWLERCWEIDINWDLYPKDLTTINVYHGKGLSESNDLATFLSLFNGKSGMLSTGLSKAKLQILLVAALLSKHFSQFEKSHSLYIPLVITEQALVAAQNFVEVACQHAAFLAGQAMIDDGLKRLSTGGNEDGALTAMKALEADGLGDSEVYIGGRPQYVPGIPGYFIFGDWGVFISGHPGYAPNIPGDFVLVDFGVYTGGTSWGDILGMSPVFQDTMYYGIGKCI</sequence>
<evidence type="ECO:0000313" key="1">
    <source>
        <dbReference type="EnsemblMetazoa" id="Aqu2.1.22458_001"/>
    </source>
</evidence>
<dbReference type="EnsemblMetazoa" id="Aqu2.1.22458_001">
    <property type="protein sequence ID" value="Aqu2.1.22458_001"/>
    <property type="gene ID" value="Aqu2.1.22458"/>
</dbReference>
<dbReference type="InParanoid" id="A0A1X7U464"/>
<organism evidence="1">
    <name type="scientific">Amphimedon queenslandica</name>
    <name type="common">Sponge</name>
    <dbReference type="NCBI Taxonomy" id="400682"/>
    <lineage>
        <taxon>Eukaryota</taxon>
        <taxon>Metazoa</taxon>
        <taxon>Porifera</taxon>
        <taxon>Demospongiae</taxon>
        <taxon>Heteroscleromorpha</taxon>
        <taxon>Haplosclerida</taxon>
        <taxon>Niphatidae</taxon>
        <taxon>Amphimedon</taxon>
    </lineage>
</organism>
<name>A0A1X7U464_AMPQE</name>
<protein>
    <submittedName>
        <fullName evidence="1">Uncharacterized protein</fullName>
    </submittedName>
</protein>
<accession>A0A1X7U464</accession>
<reference evidence="1" key="1">
    <citation type="submission" date="2017-05" db="UniProtKB">
        <authorList>
            <consortium name="EnsemblMetazoa"/>
        </authorList>
    </citation>
    <scope>IDENTIFICATION</scope>
</reference>